<protein>
    <submittedName>
        <fullName evidence="3">Uncharacterized protein</fullName>
    </submittedName>
</protein>
<dbReference type="Proteomes" id="UP000255505">
    <property type="component" value="Unassembled WGS sequence"/>
</dbReference>
<evidence type="ECO:0000313" key="3">
    <source>
        <dbReference type="EMBL" id="SPK70160.1"/>
    </source>
</evidence>
<geneLocation type="plasmid" evidence="4">
    <name>III</name>
</geneLocation>
<proteinExistence type="predicted"/>
<dbReference type="EMBL" id="OOEF01000016">
    <property type="protein sequence ID" value="SPK69925.1"/>
    <property type="molecule type" value="Genomic_DNA"/>
</dbReference>
<sequence length="73" mass="8377">MELAAEQRRAERAQGRNTSRNARARAEPGVEFVPYRAANTTGNPHLVSLAMLMFEHHPLWISGNPYYKLKKIR</sequence>
<dbReference type="EMBL" id="LT991978">
    <property type="protein sequence ID" value="SPK77710.1"/>
    <property type="molecule type" value="Genomic_DNA"/>
</dbReference>
<evidence type="ECO:0000313" key="4">
    <source>
        <dbReference type="EMBL" id="SPK77710.1"/>
    </source>
</evidence>
<dbReference type="Proteomes" id="UP000255505">
    <property type="component" value="Plasmid III"/>
</dbReference>
<evidence type="ECO:0000313" key="2">
    <source>
        <dbReference type="EMBL" id="SPK69925.1"/>
    </source>
</evidence>
<evidence type="ECO:0000256" key="1">
    <source>
        <dbReference type="SAM" id="MobiDB-lite"/>
    </source>
</evidence>
<accession>A0A375I7X9</accession>
<dbReference type="AlphaFoldDB" id="A0A375I7X9"/>
<feature type="compositionally biased region" description="Basic and acidic residues" evidence="1">
    <location>
        <begin position="1"/>
        <end position="14"/>
    </location>
</feature>
<name>A0A375I7X9_9BURK</name>
<evidence type="ECO:0000313" key="5">
    <source>
        <dbReference type="Proteomes" id="UP000255505"/>
    </source>
</evidence>
<reference evidence="3 5" key="1">
    <citation type="submission" date="2018-01" db="EMBL/GenBank/DDBJ databases">
        <authorList>
            <person name="Gaut B.S."/>
            <person name="Morton B.R."/>
            <person name="Clegg M.T."/>
            <person name="Duvall M.R."/>
        </authorList>
    </citation>
    <scope>NUCLEOTIDE SEQUENCE [LARGE SCALE GENOMIC DNA]</scope>
    <source>
        <strain evidence="3">Cupriavidus taiwanensis LMG 19425</strain>
        <plasmid evidence="5">Plasmid iii</plasmid>
    </source>
</reference>
<gene>
    <name evidence="4" type="ORF">CT19425_P70050</name>
    <name evidence="2" type="ORF">CT19425_U230012</name>
    <name evidence="3" type="ORF">CT19425_U380014</name>
</gene>
<organism evidence="3 5">
    <name type="scientific">Cupriavidus taiwanensis</name>
    <dbReference type="NCBI Taxonomy" id="164546"/>
    <lineage>
        <taxon>Bacteria</taxon>
        <taxon>Pseudomonadati</taxon>
        <taxon>Pseudomonadota</taxon>
        <taxon>Betaproteobacteria</taxon>
        <taxon>Burkholderiales</taxon>
        <taxon>Burkholderiaceae</taxon>
        <taxon>Cupriavidus</taxon>
    </lineage>
</organism>
<feature type="region of interest" description="Disordered" evidence="1">
    <location>
        <begin position="1"/>
        <end position="25"/>
    </location>
</feature>
<keyword evidence="4" id="KW-0614">Plasmid</keyword>
<dbReference type="EMBL" id="OOEF01000032">
    <property type="protein sequence ID" value="SPK70160.1"/>
    <property type="molecule type" value="Genomic_DNA"/>
</dbReference>